<dbReference type="GO" id="GO:0006508">
    <property type="term" value="P:proteolysis"/>
    <property type="evidence" value="ECO:0007669"/>
    <property type="project" value="InterPro"/>
</dbReference>
<dbReference type="GO" id="GO:0004177">
    <property type="term" value="F:aminopeptidase activity"/>
    <property type="evidence" value="ECO:0007669"/>
    <property type="project" value="UniProtKB-KW"/>
</dbReference>
<dbReference type="PANTHER" id="PTHR34448:SF1">
    <property type="entry name" value="BLL6088 PROTEIN"/>
    <property type="match status" value="1"/>
</dbReference>
<evidence type="ECO:0000256" key="1">
    <source>
        <dbReference type="ARBA" id="ARBA00022723"/>
    </source>
</evidence>
<accession>A0A1H5T6F3</accession>
<keyword evidence="2" id="KW-0031">Aminopeptidase</keyword>
<keyword evidence="3" id="KW-1185">Reference proteome</keyword>
<keyword evidence="2" id="KW-0645">Protease</keyword>
<sequence length="377" mass="41292">MKNAGVFALDAANSEPLTINEPIEAVSVPAARMGQHLLALAFPEAFREGARNAVVTCLRVQPSEKVTLIADNSTIEIAAALATELEAVGCVWNAFVLEELAPRPVKDMPAPVLADMESSQVSIFAVQVQPNELGSRMQMTDVVNRRHMRHAHMVNITPQVMVEGMRADFNKVDRLSQKVLDKVREATYVRATTPAGTDIRAELNPDYKWFKTSGIISTEKWGNLPGGECFTSPGEVNGRFVVDGVVGDFLCARYGLLQATPLTIEISENRIVSIACENKDLEREFWAYTHTDENSDRVGEFAIGTNIGVKQVIGNILQDEKFPGIHIAFGDPYGNHTGAPWKSTTHIDVVGLGFNIWLGGPNGEEQIMRDGTFLIES</sequence>
<organism evidence="2 3">
    <name type="scientific">Bryocella elongata</name>
    <dbReference type="NCBI Taxonomy" id="863522"/>
    <lineage>
        <taxon>Bacteria</taxon>
        <taxon>Pseudomonadati</taxon>
        <taxon>Acidobacteriota</taxon>
        <taxon>Terriglobia</taxon>
        <taxon>Terriglobales</taxon>
        <taxon>Acidobacteriaceae</taxon>
        <taxon>Bryocella</taxon>
    </lineage>
</organism>
<dbReference type="AlphaFoldDB" id="A0A1H5T6F3"/>
<protein>
    <submittedName>
        <fullName evidence="2">Leucyl aminopeptidase (Aminopeptidase T)</fullName>
    </submittedName>
</protein>
<dbReference type="SUPFAM" id="SSF144052">
    <property type="entry name" value="Thermophilic metalloprotease-like"/>
    <property type="match status" value="1"/>
</dbReference>
<name>A0A1H5T6F3_9BACT</name>
<evidence type="ECO:0000313" key="2">
    <source>
        <dbReference type="EMBL" id="SEF58432.1"/>
    </source>
</evidence>
<reference evidence="2 3" key="1">
    <citation type="submission" date="2016-10" db="EMBL/GenBank/DDBJ databases">
        <authorList>
            <person name="de Groot N.N."/>
        </authorList>
    </citation>
    <scope>NUCLEOTIDE SEQUENCE [LARGE SCALE GENOMIC DNA]</scope>
    <source>
        <strain evidence="2 3">DSM 22489</strain>
    </source>
</reference>
<dbReference type="InterPro" id="IPR000787">
    <property type="entry name" value="Peptidase_M29"/>
</dbReference>
<keyword evidence="1" id="KW-0479">Metal-binding</keyword>
<gene>
    <name evidence="2" type="ORF">SAMN05421819_0497</name>
</gene>
<dbReference type="InterPro" id="IPR052170">
    <property type="entry name" value="M29_Exopeptidase"/>
</dbReference>
<keyword evidence="2" id="KW-0378">Hydrolase</keyword>
<dbReference type="Pfam" id="PF02073">
    <property type="entry name" value="Peptidase_M29"/>
    <property type="match status" value="1"/>
</dbReference>
<proteinExistence type="predicted"/>
<dbReference type="PANTHER" id="PTHR34448">
    <property type="entry name" value="AMINOPEPTIDASE"/>
    <property type="match status" value="1"/>
</dbReference>
<dbReference type="Proteomes" id="UP000236728">
    <property type="component" value="Unassembled WGS sequence"/>
</dbReference>
<evidence type="ECO:0000313" key="3">
    <source>
        <dbReference type="Proteomes" id="UP000236728"/>
    </source>
</evidence>
<dbReference type="EMBL" id="FNVA01000001">
    <property type="protein sequence ID" value="SEF58432.1"/>
    <property type="molecule type" value="Genomic_DNA"/>
</dbReference>
<dbReference type="GO" id="GO:0046872">
    <property type="term" value="F:metal ion binding"/>
    <property type="evidence" value="ECO:0007669"/>
    <property type="project" value="UniProtKB-KW"/>
</dbReference>